<dbReference type="EMBL" id="CP003219">
    <property type="protein sequence ID" value="AEW93027.1"/>
    <property type="molecule type" value="Genomic_DNA"/>
</dbReference>
<dbReference type="SUPFAM" id="SSF140453">
    <property type="entry name" value="EsxAB dimer-like"/>
    <property type="match status" value="1"/>
</dbReference>
<sequence>MLRACAQAWREMARDLKGIVEAQDAEVARMRAAWTGEAADAFDSHWSHTRRQVEEVLPHFETVAGQLDSAAEAIAKANAAVHHVVEEVATTALIGIGLSVLTAGFSDAVAAGAAEAEVAEAAGEVARLGQLLIKVAEVMERVKDAMEGSRLLKFAFTFGKNLDANFIGNVGGQLTTGQKVTWGQDLQDAAVAGVAGTAGQSGLAAVGGKVADWSVDTGAHAADEAWGPGSKIVSVLSGEGWLGNATVGATTSAAGQGAATGLDVLTGQGGKQASDIPKDMATSFLTGGAAGLANESGERLYEPGEGRHRADAPTPTFHAGKEIGIDGALYAAGNAIESELEN</sequence>
<accession>G8WTE4</accession>
<dbReference type="Pfam" id="PF06013">
    <property type="entry name" value="WXG100"/>
    <property type="match status" value="1"/>
</dbReference>
<evidence type="ECO:0008006" key="3">
    <source>
        <dbReference type="Google" id="ProtNLM"/>
    </source>
</evidence>
<dbReference type="eggNOG" id="ENOG50320ZI">
    <property type="taxonomic scope" value="Bacteria"/>
</dbReference>
<proteinExistence type="predicted"/>
<name>G8WTE4_STREN</name>
<dbReference type="STRING" id="1003195.SCATT_06560"/>
<dbReference type="Gene3D" id="1.10.287.1060">
    <property type="entry name" value="ESAT-6-like"/>
    <property type="match status" value="1"/>
</dbReference>
<gene>
    <name evidence="1" type="ordered locus">SCATT_06560</name>
</gene>
<dbReference type="InterPro" id="IPR010310">
    <property type="entry name" value="T7SS_ESAT-6-like"/>
</dbReference>
<dbReference type="HOGENOM" id="CLU_811134_0_0_11"/>
<dbReference type="KEGG" id="scy:SCATT_06560"/>
<evidence type="ECO:0000313" key="1">
    <source>
        <dbReference type="EMBL" id="AEW93027.1"/>
    </source>
</evidence>
<dbReference type="InterPro" id="IPR036689">
    <property type="entry name" value="ESAT-6-like_sf"/>
</dbReference>
<evidence type="ECO:0000313" key="2">
    <source>
        <dbReference type="Proteomes" id="UP000007842"/>
    </source>
</evidence>
<reference evidence="2" key="1">
    <citation type="submission" date="2011-12" db="EMBL/GenBank/DDBJ databases">
        <title>Complete genome sequence of Streptomyces cattleya strain DSM 46488.</title>
        <authorList>
            <person name="Ou H.-Y."/>
            <person name="Li P."/>
            <person name="Zhao C."/>
            <person name="O'Hagan D."/>
            <person name="Deng Z."/>
        </authorList>
    </citation>
    <scope>NUCLEOTIDE SEQUENCE [LARGE SCALE GENOMIC DNA]</scope>
    <source>
        <strain evidence="2">ATCC 35852 / DSM 46488 / JCM 4925 / NBRC 14057 / NRRL 8057</strain>
    </source>
</reference>
<keyword evidence="2" id="KW-1185">Reference proteome</keyword>
<protein>
    <recommendedName>
        <fullName evidence="3">WXG100 family type VII secretion target</fullName>
    </recommendedName>
</protein>
<dbReference type="Proteomes" id="UP000007842">
    <property type="component" value="Chromosome"/>
</dbReference>
<dbReference type="AlphaFoldDB" id="G8WTE4"/>
<organism evidence="1 2">
    <name type="scientific">Streptantibioticus cattleyicolor (strain ATCC 35852 / DSM 46488 / JCM 4925 / NBRC 14057 / NRRL 8057)</name>
    <name type="common">Streptomyces cattleya</name>
    <dbReference type="NCBI Taxonomy" id="1003195"/>
    <lineage>
        <taxon>Bacteria</taxon>
        <taxon>Bacillati</taxon>
        <taxon>Actinomycetota</taxon>
        <taxon>Actinomycetes</taxon>
        <taxon>Kitasatosporales</taxon>
        <taxon>Streptomycetaceae</taxon>
        <taxon>Streptantibioticus</taxon>
    </lineage>
</organism>
<dbReference type="PATRIC" id="fig|1003195.29.peg.659"/>